<organism evidence="2 3">
    <name type="scientific">Stephania japonica</name>
    <dbReference type="NCBI Taxonomy" id="461633"/>
    <lineage>
        <taxon>Eukaryota</taxon>
        <taxon>Viridiplantae</taxon>
        <taxon>Streptophyta</taxon>
        <taxon>Embryophyta</taxon>
        <taxon>Tracheophyta</taxon>
        <taxon>Spermatophyta</taxon>
        <taxon>Magnoliopsida</taxon>
        <taxon>Ranunculales</taxon>
        <taxon>Menispermaceae</taxon>
        <taxon>Menispermoideae</taxon>
        <taxon>Cissampelideae</taxon>
        <taxon>Stephania</taxon>
    </lineage>
</organism>
<evidence type="ECO:0000256" key="1">
    <source>
        <dbReference type="SAM" id="MobiDB-lite"/>
    </source>
</evidence>
<dbReference type="EMBL" id="JBBNAE010000005">
    <property type="protein sequence ID" value="KAK9124057.1"/>
    <property type="molecule type" value="Genomic_DNA"/>
</dbReference>
<comment type="caution">
    <text evidence="2">The sequence shown here is derived from an EMBL/GenBank/DDBJ whole genome shotgun (WGS) entry which is preliminary data.</text>
</comment>
<protein>
    <submittedName>
        <fullName evidence="2">Uncharacterized protein</fullName>
    </submittedName>
</protein>
<reference evidence="2 3" key="1">
    <citation type="submission" date="2024-01" db="EMBL/GenBank/DDBJ databases">
        <title>Genome assemblies of Stephania.</title>
        <authorList>
            <person name="Yang L."/>
        </authorList>
    </citation>
    <scope>NUCLEOTIDE SEQUENCE [LARGE SCALE GENOMIC DNA]</scope>
    <source>
        <strain evidence="2">QJT</strain>
        <tissue evidence="2">Leaf</tissue>
    </source>
</reference>
<evidence type="ECO:0000313" key="2">
    <source>
        <dbReference type="EMBL" id="KAK9124057.1"/>
    </source>
</evidence>
<accession>A0AAP0NXV9</accession>
<dbReference type="Proteomes" id="UP001417504">
    <property type="component" value="Unassembled WGS sequence"/>
</dbReference>
<keyword evidence="3" id="KW-1185">Reference proteome</keyword>
<gene>
    <name evidence="2" type="ORF">Sjap_013659</name>
</gene>
<name>A0AAP0NXV9_9MAGN</name>
<sequence>MTMKEMQMRAITKTIAQLRKSASGSEEEYSTVVGGSGGGGDMGKRNTDFLDDGGNCGSGDGKIFLLSMSIVVGGLM</sequence>
<feature type="region of interest" description="Disordered" evidence="1">
    <location>
        <begin position="19"/>
        <end position="46"/>
    </location>
</feature>
<dbReference type="AlphaFoldDB" id="A0AAP0NXV9"/>
<evidence type="ECO:0000313" key="3">
    <source>
        <dbReference type="Proteomes" id="UP001417504"/>
    </source>
</evidence>
<proteinExistence type="predicted"/>